<protein>
    <submittedName>
        <fullName evidence="2">Phenylacetate-coenzyme A ligase PaaK, adenylate-forming domain family</fullName>
    </submittedName>
</protein>
<dbReference type="InterPro" id="IPR042099">
    <property type="entry name" value="ANL_N_sf"/>
</dbReference>
<dbReference type="PANTHER" id="PTHR43845">
    <property type="entry name" value="BLR5969 PROTEIN"/>
    <property type="match status" value="1"/>
</dbReference>
<accession>A0A0K6I2Q6</accession>
<evidence type="ECO:0000313" key="3">
    <source>
        <dbReference type="Proteomes" id="UP000183900"/>
    </source>
</evidence>
<keyword evidence="2" id="KW-0436">Ligase</keyword>
<name>A0A0K6I2Q6_9HYPH</name>
<dbReference type="InterPro" id="IPR045851">
    <property type="entry name" value="AMP-bd_C_sf"/>
</dbReference>
<dbReference type="OrthoDB" id="580775at2"/>
<evidence type="ECO:0000313" key="2">
    <source>
        <dbReference type="EMBL" id="CUA97434.1"/>
    </source>
</evidence>
<dbReference type="Pfam" id="PF00501">
    <property type="entry name" value="AMP-binding"/>
    <property type="match status" value="1"/>
</dbReference>
<evidence type="ECO:0000259" key="1">
    <source>
        <dbReference type="Pfam" id="PF00501"/>
    </source>
</evidence>
<dbReference type="GO" id="GO:0016874">
    <property type="term" value="F:ligase activity"/>
    <property type="evidence" value="ECO:0007669"/>
    <property type="project" value="UniProtKB-KW"/>
</dbReference>
<dbReference type="SUPFAM" id="SSF56801">
    <property type="entry name" value="Acetyl-CoA synthetase-like"/>
    <property type="match status" value="1"/>
</dbReference>
<dbReference type="Gene3D" id="3.30.300.30">
    <property type="match status" value="1"/>
</dbReference>
<dbReference type="PANTHER" id="PTHR43845:SF1">
    <property type="entry name" value="BLR5969 PROTEIN"/>
    <property type="match status" value="1"/>
</dbReference>
<reference evidence="3" key="1">
    <citation type="submission" date="2015-08" db="EMBL/GenBank/DDBJ databases">
        <authorList>
            <person name="Varghese N."/>
        </authorList>
    </citation>
    <scope>NUCLEOTIDE SEQUENCE [LARGE SCALE GENOMIC DNA]</scope>
    <source>
        <strain evidence="3">DSM 23407</strain>
    </source>
</reference>
<dbReference type="AlphaFoldDB" id="A0A0K6I2Q6"/>
<feature type="domain" description="AMP-dependent synthetase/ligase" evidence="1">
    <location>
        <begin position="145"/>
        <end position="277"/>
    </location>
</feature>
<dbReference type="InterPro" id="IPR000873">
    <property type="entry name" value="AMP-dep_synth/lig_dom"/>
</dbReference>
<dbReference type="EMBL" id="CYHE01000007">
    <property type="protein sequence ID" value="CUA97434.1"/>
    <property type="molecule type" value="Genomic_DNA"/>
</dbReference>
<organism evidence="2 3">
    <name type="scientific">Pannonibacter indicus</name>
    <dbReference type="NCBI Taxonomy" id="466044"/>
    <lineage>
        <taxon>Bacteria</taxon>
        <taxon>Pseudomonadati</taxon>
        <taxon>Pseudomonadota</taxon>
        <taxon>Alphaproteobacteria</taxon>
        <taxon>Hyphomicrobiales</taxon>
        <taxon>Stappiaceae</taxon>
        <taxon>Pannonibacter</taxon>
    </lineage>
</organism>
<keyword evidence="3" id="KW-1185">Reference proteome</keyword>
<dbReference type="Proteomes" id="UP000183900">
    <property type="component" value="Unassembled WGS sequence"/>
</dbReference>
<proteinExistence type="predicted"/>
<gene>
    <name evidence="2" type="ORF">Ga0061067_107138</name>
</gene>
<sequence>MTAEHREARERRSPDQREAELFARLPEILRHAREEAPGWARHLKGVDPAAVTSRQALAALPVLRKSDLLQHQKAEPPFGGFLAGSLKGVQRVFMSPGPIWEPQPEGQDPWNVARALEAAGFQAGDVVINTFSYHLTPGGFLLDHGARALGCTVFPGGVGNTEMLLEAIETLKPSGYAGTPDFLKVLLDKGAEMGRDMSSLKRGLVSGGALFPSLRAEYAARGIAVLQCYATAELGVIAYESEAGSGMIVNEDYIVEIVRPGTGTPVADGEVGELVVTTFNRTYPMIRFGTGDLSAVLPGQSPCGRTGQRIAGWMGRADQRTKIKGMFVDPVQIADVLARHPEIRKARLVVTRASEQDVMTLQVETATSETASAIAATLREVTKLKGAVECLAEGSLPNDGKVISDERDYGGQAA</sequence>
<dbReference type="RefSeq" id="WP_055456001.1">
    <property type="nucleotide sequence ID" value="NZ_CYHE01000007.1"/>
</dbReference>
<dbReference type="Gene3D" id="3.40.50.12780">
    <property type="entry name" value="N-terminal domain of ligase-like"/>
    <property type="match status" value="1"/>
</dbReference>